<gene>
    <name evidence="1" type="ORF">KPL71_025608</name>
</gene>
<organism evidence="1 2">
    <name type="scientific">Citrus sinensis</name>
    <name type="common">Sweet orange</name>
    <name type="synonym">Citrus aurantium var. sinensis</name>
    <dbReference type="NCBI Taxonomy" id="2711"/>
    <lineage>
        <taxon>Eukaryota</taxon>
        <taxon>Viridiplantae</taxon>
        <taxon>Streptophyta</taxon>
        <taxon>Embryophyta</taxon>
        <taxon>Tracheophyta</taxon>
        <taxon>Spermatophyta</taxon>
        <taxon>Magnoliopsida</taxon>
        <taxon>eudicotyledons</taxon>
        <taxon>Gunneridae</taxon>
        <taxon>Pentapetalae</taxon>
        <taxon>rosids</taxon>
        <taxon>malvids</taxon>
        <taxon>Sapindales</taxon>
        <taxon>Rutaceae</taxon>
        <taxon>Aurantioideae</taxon>
        <taxon>Citrus</taxon>
    </lineage>
</organism>
<accession>A0ACB8HTP4</accession>
<protein>
    <submittedName>
        <fullName evidence="1">Reverse transcriptase domain-containing protein</fullName>
    </submittedName>
</protein>
<proteinExistence type="predicted"/>
<dbReference type="EMBL" id="CM039178">
    <property type="protein sequence ID" value="KAH9678151.1"/>
    <property type="molecule type" value="Genomic_DNA"/>
</dbReference>
<dbReference type="Proteomes" id="UP000829398">
    <property type="component" value="Chromosome 9"/>
</dbReference>
<evidence type="ECO:0000313" key="1">
    <source>
        <dbReference type="EMBL" id="KAH9678151.1"/>
    </source>
</evidence>
<keyword evidence="1" id="KW-0548">Nucleotidyltransferase</keyword>
<name>A0ACB8HTP4_CITSI</name>
<keyword evidence="1" id="KW-0808">Transferase</keyword>
<sequence>MSEPYENIGTNDNSSFFGTFPPPFVDDRSSKKARWRANGLDANDPLPASYRDALRDFGQGKNSVHGMTEGEEFQDDDWDFEPGDVMVRSDGAMPAIDFSKRIQEKLIKPWQNSVVVKLLGRDIGYRVLYNRLKLMWKKIGEFSVVDLENNFFLIRLQSYEDVEYVLTEGPWVIMGHYLTVQPWSPQFDSKVTKLDTVNAWIRLPGLPMHLYDKRILKKVGQLVGFVLKIDVNTASNERGKFARLAVRISLTKPLVSQFKINGSVQKVEYEGLPIICFKCGRYGHSSNGCTSGDAQEVALEATIGTEVAFIPPTTIHTNAGKEDRNREDSFGPWMIAPRRRRAAPILGKENVSSNMQNQNHNAGMSRFTVLEDAVEDIEAVGVAFHDSPKELHQLPNPSIYSRTMSKPKPVFILIANPKSQTLRPNMKGKQIAKPQPPKPKQTITGTSKVMHANIIPRPKATPSSKQANPSSATSRGPSIAHTTLNPKYHTVVSFAYPPNILVGETSGAQKEIAHEVDPGHQPPFEQLNDPPDSGEVGEEDDIMNNVDDNTSDVETSFVNETPGLQETSPRGTRQ</sequence>
<keyword evidence="1" id="KW-0695">RNA-directed DNA polymerase</keyword>
<keyword evidence="2" id="KW-1185">Reference proteome</keyword>
<reference evidence="2" key="1">
    <citation type="journal article" date="2023" name="Hortic. Res.">
        <title>A chromosome-level phased genome enabling allele-level studies in sweet orange: a case study on citrus Huanglongbing tolerance.</title>
        <authorList>
            <person name="Wu B."/>
            <person name="Yu Q."/>
            <person name="Deng Z."/>
            <person name="Duan Y."/>
            <person name="Luo F."/>
            <person name="Gmitter F. Jr."/>
        </authorList>
    </citation>
    <scope>NUCLEOTIDE SEQUENCE [LARGE SCALE GENOMIC DNA]</scope>
    <source>
        <strain evidence="2">cv. Valencia</strain>
    </source>
</reference>
<evidence type="ECO:0000313" key="2">
    <source>
        <dbReference type="Proteomes" id="UP000829398"/>
    </source>
</evidence>
<comment type="caution">
    <text evidence="1">The sequence shown here is derived from an EMBL/GenBank/DDBJ whole genome shotgun (WGS) entry which is preliminary data.</text>
</comment>